<dbReference type="OrthoDB" id="9810350at2"/>
<dbReference type="SUPFAM" id="SSF81330">
    <property type="entry name" value="Gated mechanosensitive channel"/>
    <property type="match status" value="1"/>
</dbReference>
<protein>
    <recommendedName>
        <fullName evidence="9">Large-conductance mechanosensitive channel</fullName>
    </recommendedName>
</protein>
<feature type="transmembrane region" description="Helical" evidence="9">
    <location>
        <begin position="72"/>
        <end position="94"/>
    </location>
</feature>
<dbReference type="GO" id="GO:0008381">
    <property type="term" value="F:mechanosensitive monoatomic ion channel activity"/>
    <property type="evidence" value="ECO:0007669"/>
    <property type="project" value="UniProtKB-UniRule"/>
</dbReference>
<dbReference type="GO" id="GO:0005886">
    <property type="term" value="C:plasma membrane"/>
    <property type="evidence" value="ECO:0007669"/>
    <property type="project" value="UniProtKB-SubCell"/>
</dbReference>
<gene>
    <name evidence="9 12" type="primary">mscL</name>
    <name evidence="12" type="ORF">DMO24_00430</name>
    <name evidence="11" type="ORF">FHX36_002356</name>
</gene>
<dbReference type="InterPro" id="IPR001185">
    <property type="entry name" value="MS_channel"/>
</dbReference>
<evidence type="ECO:0000256" key="2">
    <source>
        <dbReference type="ARBA" id="ARBA00022448"/>
    </source>
</evidence>
<comment type="subunit">
    <text evidence="9">Homopentamer.</text>
</comment>
<dbReference type="InterPro" id="IPR036019">
    <property type="entry name" value="MscL_channel"/>
</dbReference>
<name>A0A323VFB9_9ACTN</name>
<evidence type="ECO:0000256" key="9">
    <source>
        <dbReference type="HAMAP-Rule" id="MF_00115"/>
    </source>
</evidence>
<keyword evidence="8 9" id="KW-0407">Ion channel</keyword>
<comment type="similarity">
    <text evidence="9">Belongs to the MscL family.</text>
</comment>
<accession>A0A323VFB9</accession>
<evidence type="ECO:0000313" key="13">
    <source>
        <dbReference type="Proteomes" id="UP000247602"/>
    </source>
</evidence>
<evidence type="ECO:0000256" key="3">
    <source>
        <dbReference type="ARBA" id="ARBA00022475"/>
    </source>
</evidence>
<evidence type="ECO:0000256" key="5">
    <source>
        <dbReference type="ARBA" id="ARBA00022989"/>
    </source>
</evidence>
<dbReference type="PANTHER" id="PTHR30266:SF2">
    <property type="entry name" value="LARGE-CONDUCTANCE MECHANOSENSITIVE CHANNEL"/>
    <property type="match status" value="1"/>
</dbReference>
<dbReference type="InterPro" id="IPR037673">
    <property type="entry name" value="MSC/AndL"/>
</dbReference>
<dbReference type="RefSeq" id="WP_110550294.1">
    <property type="nucleotide sequence ID" value="NZ_JACIBU010000001.1"/>
</dbReference>
<keyword evidence="7 9" id="KW-0472">Membrane</keyword>
<reference evidence="12 13" key="1">
    <citation type="submission" date="2018-06" db="EMBL/GenBank/DDBJ databases">
        <title>Draft genome sequence of Modestobacter versicolor CP153-2.</title>
        <authorList>
            <person name="Gundlapally S.R."/>
        </authorList>
    </citation>
    <scope>NUCLEOTIDE SEQUENCE [LARGE SCALE GENOMIC DNA]</scope>
    <source>
        <strain evidence="12 13">CP153-2</strain>
    </source>
</reference>
<feature type="region of interest" description="Disordered" evidence="10">
    <location>
        <begin position="130"/>
        <end position="154"/>
    </location>
</feature>
<evidence type="ECO:0000313" key="14">
    <source>
        <dbReference type="Proteomes" id="UP000580718"/>
    </source>
</evidence>
<keyword evidence="3 9" id="KW-1003">Cell membrane</keyword>
<dbReference type="PRINTS" id="PR01264">
    <property type="entry name" value="MECHCHANNEL"/>
</dbReference>
<evidence type="ECO:0000313" key="12">
    <source>
        <dbReference type="EMBL" id="PZA23311.1"/>
    </source>
</evidence>
<dbReference type="Gene3D" id="1.10.1200.120">
    <property type="entry name" value="Large-conductance mechanosensitive channel, MscL, domain 1"/>
    <property type="match status" value="1"/>
</dbReference>
<comment type="caution">
    <text evidence="12">The sequence shown here is derived from an EMBL/GenBank/DDBJ whole genome shotgun (WGS) entry which is preliminary data.</text>
</comment>
<reference evidence="11 14" key="2">
    <citation type="submission" date="2020-08" db="EMBL/GenBank/DDBJ databases">
        <title>Sequencing the genomes of 1000 actinobacteria strains.</title>
        <authorList>
            <person name="Klenk H.-P."/>
        </authorList>
    </citation>
    <scope>NUCLEOTIDE SEQUENCE [LARGE SCALE GENOMIC DNA]</scope>
    <source>
        <strain evidence="11 14">DSM 16678</strain>
    </source>
</reference>
<organism evidence="12 13">
    <name type="scientific">Modestobacter versicolor</name>
    <dbReference type="NCBI Taxonomy" id="429133"/>
    <lineage>
        <taxon>Bacteria</taxon>
        <taxon>Bacillati</taxon>
        <taxon>Actinomycetota</taxon>
        <taxon>Actinomycetes</taxon>
        <taxon>Geodermatophilales</taxon>
        <taxon>Geodermatophilaceae</taxon>
        <taxon>Modestobacter</taxon>
    </lineage>
</organism>
<dbReference type="Proteomes" id="UP000580718">
    <property type="component" value="Unassembled WGS sequence"/>
</dbReference>
<keyword evidence="5 9" id="KW-1133">Transmembrane helix</keyword>
<keyword evidence="4 9" id="KW-0812">Transmembrane</keyword>
<dbReference type="Proteomes" id="UP000247602">
    <property type="component" value="Unassembled WGS sequence"/>
</dbReference>
<evidence type="ECO:0000313" key="11">
    <source>
        <dbReference type="EMBL" id="MBB3676621.1"/>
    </source>
</evidence>
<evidence type="ECO:0000256" key="6">
    <source>
        <dbReference type="ARBA" id="ARBA00023065"/>
    </source>
</evidence>
<comment type="subcellular location">
    <subcellularLocation>
        <location evidence="9">Cell membrane</location>
        <topology evidence="9">Multi-pass membrane protein</topology>
    </subcellularLocation>
    <subcellularLocation>
        <location evidence="1">Membrane</location>
        <topology evidence="1">Multi-pass membrane protein</topology>
    </subcellularLocation>
</comment>
<dbReference type="AlphaFoldDB" id="A0A323VFB9"/>
<dbReference type="NCBIfam" id="TIGR00220">
    <property type="entry name" value="mscL"/>
    <property type="match status" value="1"/>
</dbReference>
<sequence>MLKNVAKGFKDFLLRGNVVELAVAVVIGAAFTAVVSSFTESFLQPLIGLVGGGGVTGGTSTVNGQVFRWGDFINQVITFVLTAAVIYFIVVLPLKTIAERRRRGEEAGPAAPTQVELLAEIRDLLRAQQGLDPATEEESGRHASTGEFRRPVQP</sequence>
<keyword evidence="2 9" id="KW-0813">Transport</keyword>
<comment type="function">
    <text evidence="9">Channel that opens in response to stretch forces in the membrane lipid bilayer. May participate in the regulation of osmotic pressure changes within the cell.</text>
</comment>
<dbReference type="EMBL" id="QKNV01000004">
    <property type="protein sequence ID" value="PZA23311.1"/>
    <property type="molecule type" value="Genomic_DNA"/>
</dbReference>
<dbReference type="HAMAP" id="MF_00115">
    <property type="entry name" value="MscL"/>
    <property type="match status" value="1"/>
</dbReference>
<evidence type="ECO:0000256" key="4">
    <source>
        <dbReference type="ARBA" id="ARBA00022692"/>
    </source>
</evidence>
<evidence type="ECO:0000256" key="1">
    <source>
        <dbReference type="ARBA" id="ARBA00004141"/>
    </source>
</evidence>
<dbReference type="EMBL" id="JACIBU010000001">
    <property type="protein sequence ID" value="MBB3676621.1"/>
    <property type="molecule type" value="Genomic_DNA"/>
</dbReference>
<feature type="transmembrane region" description="Helical" evidence="9">
    <location>
        <begin position="12"/>
        <end position="35"/>
    </location>
</feature>
<dbReference type="PANTHER" id="PTHR30266">
    <property type="entry name" value="MECHANOSENSITIVE CHANNEL MSCL"/>
    <property type="match status" value="1"/>
</dbReference>
<evidence type="ECO:0000256" key="8">
    <source>
        <dbReference type="ARBA" id="ARBA00023303"/>
    </source>
</evidence>
<dbReference type="Pfam" id="PF01741">
    <property type="entry name" value="MscL"/>
    <property type="match status" value="1"/>
</dbReference>
<keyword evidence="6 9" id="KW-0406">Ion transport</keyword>
<proteinExistence type="inferred from homology"/>
<evidence type="ECO:0000256" key="7">
    <source>
        <dbReference type="ARBA" id="ARBA00023136"/>
    </source>
</evidence>
<keyword evidence="13" id="KW-1185">Reference proteome</keyword>
<evidence type="ECO:0000256" key="10">
    <source>
        <dbReference type="SAM" id="MobiDB-lite"/>
    </source>
</evidence>